<evidence type="ECO:0000256" key="11">
    <source>
        <dbReference type="HAMAP-Rule" id="MF_00024"/>
    </source>
</evidence>
<dbReference type="GO" id="GO:0009236">
    <property type="term" value="P:cobalamin biosynthetic process"/>
    <property type="evidence" value="ECO:0007669"/>
    <property type="project" value="UniProtKB-UniRule"/>
</dbReference>
<evidence type="ECO:0000256" key="5">
    <source>
        <dbReference type="ARBA" id="ARBA00016185"/>
    </source>
</evidence>
<evidence type="ECO:0000256" key="2">
    <source>
        <dbReference type="ARBA" id="ARBA00004651"/>
    </source>
</evidence>
<evidence type="ECO:0000256" key="3">
    <source>
        <dbReference type="ARBA" id="ARBA00004953"/>
    </source>
</evidence>
<keyword evidence="9 11" id="KW-1133">Transmembrane helix</keyword>
<dbReference type="HAMAP" id="MF_00024">
    <property type="entry name" value="CobD_CbiB"/>
    <property type="match status" value="1"/>
</dbReference>
<accession>A0A843A7U7</accession>
<feature type="transmembrane region" description="Helical" evidence="11">
    <location>
        <begin position="63"/>
        <end position="84"/>
    </location>
</feature>
<dbReference type="GO" id="GO:0005886">
    <property type="term" value="C:plasma membrane"/>
    <property type="evidence" value="ECO:0007669"/>
    <property type="project" value="UniProtKB-SubCell"/>
</dbReference>
<evidence type="ECO:0000256" key="4">
    <source>
        <dbReference type="ARBA" id="ARBA00006263"/>
    </source>
</evidence>
<dbReference type="PANTHER" id="PTHR34308">
    <property type="entry name" value="COBALAMIN BIOSYNTHESIS PROTEIN CBIB"/>
    <property type="match status" value="1"/>
</dbReference>
<feature type="transmembrane region" description="Helical" evidence="11">
    <location>
        <begin position="12"/>
        <end position="28"/>
    </location>
</feature>
<dbReference type="GO" id="GO:0048472">
    <property type="term" value="F:threonine-phosphate decarboxylase activity"/>
    <property type="evidence" value="ECO:0007669"/>
    <property type="project" value="InterPro"/>
</dbReference>
<evidence type="ECO:0000256" key="8">
    <source>
        <dbReference type="ARBA" id="ARBA00022692"/>
    </source>
</evidence>
<protein>
    <recommendedName>
        <fullName evidence="5 11">Probable cobalamin biosynthesis protein CobD</fullName>
    </recommendedName>
</protein>
<comment type="caution">
    <text evidence="12">The sequence shown here is derived from an EMBL/GenBank/DDBJ whole genome shotgun (WGS) entry which is preliminary data.</text>
</comment>
<dbReference type="Proteomes" id="UP000652307">
    <property type="component" value="Unassembled WGS sequence"/>
</dbReference>
<keyword evidence="10 11" id="KW-0472">Membrane</keyword>
<evidence type="ECO:0000256" key="9">
    <source>
        <dbReference type="ARBA" id="ARBA00022989"/>
    </source>
</evidence>
<evidence type="ECO:0000313" key="12">
    <source>
        <dbReference type="EMBL" id="MBE9390765.1"/>
    </source>
</evidence>
<sequence length="319" mass="35919">MDLSWLYPPGFSYFSIILLSALLLDWMYPKHEGFLYYMHPVHTSYALALFLHRRLPKSKAAGVAIWICSVGIHLVAYGLAMFILRPVSQLVWMILSIYIMKVSISQRLLIDYVREASDCLWRGDVQCARESASNIVRRDLSRLGEGYIASAGIESLFESMVDGFISPLFFYLLLGPLGALLQRLANTMDSALGYKDDEFREKGWASAKMDTILNFIPARIGSLITVLLCPCVGGKVKEAWAAFKKYRNCTESINAGNPMSAASGCLRIKLEKHMHYTIGKEFPLPSYHDLERALRLALCESLAFTATLLALSLFLYILF</sequence>
<evidence type="ECO:0000256" key="10">
    <source>
        <dbReference type="ARBA" id="ARBA00023136"/>
    </source>
</evidence>
<dbReference type="RefSeq" id="WP_193803344.1">
    <property type="nucleotide sequence ID" value="NZ_JADEZV010000001.1"/>
</dbReference>
<organism evidence="12 13">
    <name type="scientific">Fervidicoccus fontis</name>
    <dbReference type="NCBI Taxonomy" id="683846"/>
    <lineage>
        <taxon>Archaea</taxon>
        <taxon>Thermoproteota</taxon>
        <taxon>Thermoprotei</taxon>
        <taxon>Fervidicoccales</taxon>
        <taxon>Fervidicoccaceae</taxon>
        <taxon>Fervidicoccus</taxon>
    </lineage>
</organism>
<evidence type="ECO:0000256" key="7">
    <source>
        <dbReference type="ARBA" id="ARBA00022573"/>
    </source>
</evidence>
<gene>
    <name evidence="11" type="primary">cobD</name>
    <name evidence="12" type="ORF">IOK49_01525</name>
</gene>
<keyword evidence="7 11" id="KW-0169">Cobalamin biosynthesis</keyword>
<comment type="function">
    <text evidence="1 11">Converts cobyric acid to cobinamide by the addition of aminopropanol on the F carboxylic group.</text>
</comment>
<feature type="transmembrane region" description="Helical" evidence="11">
    <location>
        <begin position="296"/>
        <end position="318"/>
    </location>
</feature>
<dbReference type="NCBIfam" id="TIGR00380">
    <property type="entry name" value="cobal_cbiB"/>
    <property type="match status" value="1"/>
</dbReference>
<comment type="pathway">
    <text evidence="3 11">Cofactor biosynthesis; adenosylcobalamin biosynthesis.</text>
</comment>
<dbReference type="GO" id="GO:0015420">
    <property type="term" value="F:ABC-type vitamin B12 transporter activity"/>
    <property type="evidence" value="ECO:0007669"/>
    <property type="project" value="UniProtKB-UniRule"/>
</dbReference>
<dbReference type="PANTHER" id="PTHR34308:SF1">
    <property type="entry name" value="COBALAMIN BIOSYNTHESIS PROTEIN CBIB"/>
    <property type="match status" value="1"/>
</dbReference>
<comment type="similarity">
    <text evidence="4 11">Belongs to the CobD/CbiB family.</text>
</comment>
<dbReference type="Pfam" id="PF03186">
    <property type="entry name" value="CobD_Cbib"/>
    <property type="match status" value="1"/>
</dbReference>
<evidence type="ECO:0000256" key="1">
    <source>
        <dbReference type="ARBA" id="ARBA00003384"/>
    </source>
</evidence>
<proteinExistence type="inferred from homology"/>
<keyword evidence="6 11" id="KW-1003">Cell membrane</keyword>
<dbReference type="InterPro" id="IPR004485">
    <property type="entry name" value="Cobalamin_biosynth_CobD/CbiB"/>
</dbReference>
<dbReference type="AlphaFoldDB" id="A0A843A7U7"/>
<comment type="subcellular location">
    <subcellularLocation>
        <location evidence="2 11">Cell membrane</location>
        <topology evidence="2 11">Multi-pass membrane protein</topology>
    </subcellularLocation>
</comment>
<evidence type="ECO:0000313" key="13">
    <source>
        <dbReference type="Proteomes" id="UP000652307"/>
    </source>
</evidence>
<name>A0A843A7U7_9CREN</name>
<dbReference type="EMBL" id="JADEZV010000001">
    <property type="protein sequence ID" value="MBE9390765.1"/>
    <property type="molecule type" value="Genomic_DNA"/>
</dbReference>
<keyword evidence="8 11" id="KW-0812">Transmembrane</keyword>
<reference evidence="12" key="1">
    <citation type="submission" date="2020-10" db="EMBL/GenBank/DDBJ databases">
        <title>Fervidococcus fontis strain 3639Fd - the first crenarchaeon capable of growth on lipids.</title>
        <authorList>
            <person name="Kochetkova T.V."/>
            <person name="Elcheninov A.G."/>
            <person name="Toschakov S.V."/>
            <person name="Kublanov I.V."/>
        </authorList>
    </citation>
    <scope>NUCLEOTIDE SEQUENCE</scope>
    <source>
        <strain evidence="12">3639Fd</strain>
    </source>
</reference>
<comment type="caution">
    <text evidence="11">Lacks conserved residue(s) required for the propagation of feature annotation.</text>
</comment>
<dbReference type="UniPathway" id="UPA00148"/>
<evidence type="ECO:0000256" key="6">
    <source>
        <dbReference type="ARBA" id="ARBA00022475"/>
    </source>
</evidence>
<dbReference type="NCBIfam" id="NF002281">
    <property type="entry name" value="PRK01209.2-5"/>
    <property type="match status" value="1"/>
</dbReference>